<dbReference type="PRINTS" id="PR00063">
    <property type="entry name" value="RIBOSOMALL27"/>
</dbReference>
<keyword evidence="2 7" id="KW-0689">Ribosomal protein</keyword>
<dbReference type="NCBIfam" id="TIGR00062">
    <property type="entry name" value="L27"/>
    <property type="match status" value="1"/>
</dbReference>
<dbReference type="InterPro" id="IPR018261">
    <property type="entry name" value="Ribosomal_bL27_CS"/>
</dbReference>
<proteinExistence type="inferred from homology"/>
<dbReference type="SUPFAM" id="SSF110324">
    <property type="entry name" value="Ribosomal L27 protein-like"/>
    <property type="match status" value="1"/>
</dbReference>
<evidence type="ECO:0000256" key="2">
    <source>
        <dbReference type="ARBA" id="ARBA00022980"/>
    </source>
</evidence>
<evidence type="ECO:0000256" key="3">
    <source>
        <dbReference type="ARBA" id="ARBA00023274"/>
    </source>
</evidence>
<reference evidence="7 8" key="1">
    <citation type="journal article" date="2015" name="Nature">
        <title>rRNA introns, odd ribosomes, and small enigmatic genomes across a large radiation of phyla.</title>
        <authorList>
            <person name="Brown C.T."/>
            <person name="Hug L.A."/>
            <person name="Thomas B.C."/>
            <person name="Sharon I."/>
            <person name="Castelle C.J."/>
            <person name="Singh A."/>
            <person name="Wilkins M.J."/>
            <person name="Williams K.H."/>
            <person name="Banfield J.F."/>
        </authorList>
    </citation>
    <scope>NUCLEOTIDE SEQUENCE [LARGE SCALE GENOMIC DNA]</scope>
</reference>
<dbReference type="GO" id="GO:0022625">
    <property type="term" value="C:cytosolic large ribosomal subunit"/>
    <property type="evidence" value="ECO:0007669"/>
    <property type="project" value="TreeGrafter"/>
</dbReference>
<name>A0A0G1CA41_9BACT</name>
<dbReference type="GO" id="GO:0003735">
    <property type="term" value="F:structural constituent of ribosome"/>
    <property type="evidence" value="ECO:0007669"/>
    <property type="project" value="InterPro"/>
</dbReference>
<organism evidence="7 8">
    <name type="scientific">Candidatus Wolfebacteria bacterium GW2011_GWC1_43_10</name>
    <dbReference type="NCBI Taxonomy" id="1619011"/>
    <lineage>
        <taxon>Bacteria</taxon>
        <taxon>Candidatus Wolfeibacteriota</taxon>
    </lineage>
</organism>
<evidence type="ECO:0000313" key="7">
    <source>
        <dbReference type="EMBL" id="KKS82279.1"/>
    </source>
</evidence>
<dbReference type="GO" id="GO:0006412">
    <property type="term" value="P:translation"/>
    <property type="evidence" value="ECO:0007669"/>
    <property type="project" value="InterPro"/>
</dbReference>
<dbReference type="PATRIC" id="fig|1619011.3.peg.487"/>
<protein>
    <recommendedName>
        <fullName evidence="4">Large ribosomal subunit protein bL27</fullName>
    </recommendedName>
    <alternativeName>
        <fullName evidence="5">50S ribosomal protein L27</fullName>
    </alternativeName>
</protein>
<evidence type="ECO:0000313" key="8">
    <source>
        <dbReference type="Proteomes" id="UP000034810"/>
    </source>
</evidence>
<evidence type="ECO:0000256" key="4">
    <source>
        <dbReference type="ARBA" id="ARBA00035175"/>
    </source>
</evidence>
<dbReference type="Pfam" id="PF01016">
    <property type="entry name" value="Ribosomal_L27"/>
    <property type="match status" value="1"/>
</dbReference>
<evidence type="ECO:0000256" key="6">
    <source>
        <dbReference type="SAM" id="MobiDB-lite"/>
    </source>
</evidence>
<accession>A0A0G1CA41</accession>
<gene>
    <name evidence="7" type="ORF">UV58_C0011G0033</name>
</gene>
<dbReference type="EMBL" id="LCFA01000011">
    <property type="protein sequence ID" value="KKS82279.1"/>
    <property type="molecule type" value="Genomic_DNA"/>
</dbReference>
<comment type="caution">
    <text evidence="7">The sequence shown here is derived from an EMBL/GenBank/DDBJ whole genome shotgun (WGS) entry which is preliminary data.</text>
</comment>
<dbReference type="PROSITE" id="PS00831">
    <property type="entry name" value="RIBOSOMAL_L27"/>
    <property type="match status" value="1"/>
</dbReference>
<sequence length="90" mass="10041">MAHTKQLGSTKLGRESESKRLGVKRQHGQPVRGGEILIRQRGSRYLAGRNVKTGADDTLYAARNGVVQFRSVKKIKFDGNIRYATQISVK</sequence>
<comment type="similarity">
    <text evidence="1">Belongs to the bacterial ribosomal protein bL27 family.</text>
</comment>
<dbReference type="PANTHER" id="PTHR15893:SF0">
    <property type="entry name" value="LARGE RIBOSOMAL SUBUNIT PROTEIN BL27M"/>
    <property type="match status" value="1"/>
</dbReference>
<evidence type="ECO:0000256" key="5">
    <source>
        <dbReference type="ARBA" id="ARBA00035477"/>
    </source>
</evidence>
<dbReference type="AlphaFoldDB" id="A0A0G1CA41"/>
<feature type="region of interest" description="Disordered" evidence="6">
    <location>
        <begin position="1"/>
        <end position="33"/>
    </location>
</feature>
<keyword evidence="3" id="KW-0687">Ribonucleoprotein</keyword>
<evidence type="ECO:0000256" key="1">
    <source>
        <dbReference type="ARBA" id="ARBA00010797"/>
    </source>
</evidence>
<dbReference type="InterPro" id="IPR001684">
    <property type="entry name" value="Ribosomal_bL27"/>
</dbReference>
<dbReference type="PANTHER" id="PTHR15893">
    <property type="entry name" value="RIBOSOMAL PROTEIN L27"/>
    <property type="match status" value="1"/>
</dbReference>
<dbReference type="Proteomes" id="UP000034810">
    <property type="component" value="Unassembled WGS sequence"/>
</dbReference>
<dbReference type="Gene3D" id="2.40.50.100">
    <property type="match status" value="1"/>
</dbReference>